<dbReference type="Proteomes" id="UP000008068">
    <property type="component" value="Unassembled WGS sequence"/>
</dbReference>
<keyword evidence="2" id="KW-1185">Reference proteome</keyword>
<dbReference type="OrthoDB" id="5817875at2759"/>
<evidence type="ECO:0000313" key="2">
    <source>
        <dbReference type="Proteomes" id="UP000008068"/>
    </source>
</evidence>
<dbReference type="HOGENOM" id="CLU_2173211_0_0_1"/>
<reference evidence="2" key="1">
    <citation type="submission" date="2011-07" db="EMBL/GenBank/DDBJ databases">
        <authorList>
            <consortium name="Caenorhabditis brenneri Sequencing and Analysis Consortium"/>
            <person name="Wilson R.K."/>
        </authorList>
    </citation>
    <scope>NUCLEOTIDE SEQUENCE [LARGE SCALE GENOMIC DNA]</scope>
    <source>
        <strain evidence="2">PB2801</strain>
    </source>
</reference>
<protein>
    <submittedName>
        <fullName evidence="1">Uncharacterized protein</fullName>
    </submittedName>
</protein>
<gene>
    <name evidence="1" type="ORF">CAEBREN_17673</name>
</gene>
<sequence length="110" mass="12877">MEQKSDEEKEIQQDFGYDYQKYGEQQAFMAAPFSEYNASFKDIDDQTYIDKSTPWIEVKVSKVGSEFENANVLGMDILDYMYLSIIFDVRKKQVSIVDTEIKIEENSEDN</sequence>
<dbReference type="EMBL" id="GL379960">
    <property type="protein sequence ID" value="EGT38598.1"/>
    <property type="molecule type" value="Genomic_DNA"/>
</dbReference>
<proteinExistence type="predicted"/>
<organism evidence="2">
    <name type="scientific">Caenorhabditis brenneri</name>
    <name type="common">Nematode worm</name>
    <dbReference type="NCBI Taxonomy" id="135651"/>
    <lineage>
        <taxon>Eukaryota</taxon>
        <taxon>Metazoa</taxon>
        <taxon>Ecdysozoa</taxon>
        <taxon>Nematoda</taxon>
        <taxon>Chromadorea</taxon>
        <taxon>Rhabditida</taxon>
        <taxon>Rhabditina</taxon>
        <taxon>Rhabditomorpha</taxon>
        <taxon>Rhabditoidea</taxon>
        <taxon>Rhabditidae</taxon>
        <taxon>Peloderinae</taxon>
        <taxon>Caenorhabditis</taxon>
    </lineage>
</organism>
<dbReference type="InParanoid" id="G0NVZ3"/>
<name>G0NVZ3_CAEBE</name>
<dbReference type="AlphaFoldDB" id="G0NVZ3"/>
<evidence type="ECO:0000313" key="1">
    <source>
        <dbReference type="EMBL" id="EGT38598.1"/>
    </source>
</evidence>
<accession>G0NVZ3</accession>